<dbReference type="UniPathway" id="UPA00885"/>
<comment type="function">
    <text evidence="4">Regulatory subunit of the dimeric UBA3-ULA1 E1 enzyme.</text>
</comment>
<keyword evidence="3 4" id="KW-0833">Ubl conjugation pathway</keyword>
<dbReference type="InterPro" id="IPR035985">
    <property type="entry name" value="Ubiquitin-activating_enz"/>
</dbReference>
<reference evidence="6 7" key="1">
    <citation type="submission" date="2016-03" db="EMBL/GenBank/DDBJ databases">
        <authorList>
            <person name="Ploux O."/>
        </authorList>
    </citation>
    <scope>NUCLEOTIDE SEQUENCE [LARGE SCALE GENOMIC DNA]</scope>
    <source>
        <strain evidence="6 7">URUG2</strain>
    </source>
</reference>
<dbReference type="AlphaFoldDB" id="A0A2D3VKF3"/>
<organism evidence="6 7">
    <name type="scientific">Ramularia collo-cygni</name>
    <dbReference type="NCBI Taxonomy" id="112498"/>
    <lineage>
        <taxon>Eukaryota</taxon>
        <taxon>Fungi</taxon>
        <taxon>Dikarya</taxon>
        <taxon>Ascomycota</taxon>
        <taxon>Pezizomycotina</taxon>
        <taxon>Dothideomycetes</taxon>
        <taxon>Dothideomycetidae</taxon>
        <taxon>Mycosphaerellales</taxon>
        <taxon>Mycosphaerellaceae</taxon>
        <taxon>Ramularia</taxon>
    </lineage>
</organism>
<name>A0A2D3VKF3_9PEZI</name>
<dbReference type="PIRSF" id="PIRSF039099">
    <property type="entry name" value="APP-BP1"/>
    <property type="match status" value="1"/>
</dbReference>
<evidence type="ECO:0000256" key="2">
    <source>
        <dbReference type="ARBA" id="ARBA00006868"/>
    </source>
</evidence>
<dbReference type="OrthoDB" id="1708823at2759"/>
<keyword evidence="7" id="KW-1185">Reference proteome</keyword>
<dbReference type="PANTHER" id="PTHR10953">
    <property type="entry name" value="UBIQUITIN-ACTIVATING ENZYME E1"/>
    <property type="match status" value="1"/>
</dbReference>
<gene>
    <name evidence="6" type="ORF">RCC_10720</name>
</gene>
<dbReference type="EMBL" id="FJUY01000024">
    <property type="protein sequence ID" value="CZT24991.1"/>
    <property type="molecule type" value="Genomic_DNA"/>
</dbReference>
<dbReference type="Pfam" id="PF00899">
    <property type="entry name" value="ThiF"/>
    <property type="match status" value="1"/>
</dbReference>
<dbReference type="GO" id="GO:0019781">
    <property type="term" value="F:NEDD8 activating enzyme activity"/>
    <property type="evidence" value="ECO:0007669"/>
    <property type="project" value="UniProtKB-UniRule"/>
</dbReference>
<dbReference type="InterPro" id="IPR000594">
    <property type="entry name" value="ThiF_NAD_FAD-bd"/>
</dbReference>
<dbReference type="GeneID" id="35605759"/>
<dbReference type="STRING" id="112498.A0A2D3VKF3"/>
<evidence type="ECO:0000259" key="5">
    <source>
        <dbReference type="Pfam" id="PF00899"/>
    </source>
</evidence>
<evidence type="ECO:0000256" key="4">
    <source>
        <dbReference type="PIRNR" id="PIRNR039099"/>
    </source>
</evidence>
<comment type="similarity">
    <text evidence="2 4">Belongs to the ubiquitin-activating E1 family. ULA1 subfamily.</text>
</comment>
<comment type="pathway">
    <text evidence="1 4">Protein modification; protein neddylation.</text>
</comment>
<dbReference type="Gene3D" id="3.40.50.720">
    <property type="entry name" value="NAD(P)-binding Rossmann-like Domain"/>
    <property type="match status" value="2"/>
</dbReference>
<evidence type="ECO:0000256" key="3">
    <source>
        <dbReference type="ARBA" id="ARBA00022786"/>
    </source>
</evidence>
<sequence>MATTTAENIAPLQNLPSAKEKRYDRQLRLWGATGQVALEETHILLINNTPGVTGIETLKNLVLPGIGEFTILDSGIVDKADLGVNFFLEESSLGKYRAEETCRLLKELNPDVNGNAITEPLESWAVKDKIFTPYTLVLIAAPIDPTTFGLINVHLQALQIPTFYFHTLGYYAHFSVYLPEAFPIVDTHPDPTATTDLRLLKPWPALMDFARQKTANMDKMNGEEFAHIPYVCLLLHYLDEWQSTHDGKLPENYKEKTAFRALVRSGSASEENFDEAVAGVLKLLNPAIPSSDVRSILTAPEATNLSAHSPPFWIVANAIQQFYAKHNELPLPGAVPDMKANSETYIQLQNIYKTKAREDCAEVIATVRKLEQETGRLPALKIDEKEIENFCKGAAHISLVRGRPLKIVQPGQPITFGDRAKYIVQQLTNPESLVGLYIAFLAWDEFVATDTTSANIAGGEGLKVPGSGAEDFQVDTLRLEGIAHKIIDDVIKEAGTFLEDPEYSKIKTGVAKLCMELTRAGGAELHNIASLSGGLIAQEVIKAITKQYVPVDNTCVFDGITSRSCVLRI</sequence>
<dbReference type="GO" id="GO:0005737">
    <property type="term" value="C:cytoplasm"/>
    <property type="evidence" value="ECO:0007669"/>
    <property type="project" value="TreeGrafter"/>
</dbReference>
<evidence type="ECO:0000256" key="1">
    <source>
        <dbReference type="ARBA" id="ARBA00005032"/>
    </source>
</evidence>
<feature type="domain" description="THIF-type NAD/FAD binding fold" evidence="5">
    <location>
        <begin position="23"/>
        <end position="557"/>
    </location>
</feature>
<dbReference type="SUPFAM" id="SSF69572">
    <property type="entry name" value="Activating enzymes of the ubiquitin-like proteins"/>
    <property type="match status" value="1"/>
</dbReference>
<dbReference type="InterPro" id="IPR045886">
    <property type="entry name" value="ThiF/MoeB/HesA"/>
</dbReference>
<dbReference type="Proteomes" id="UP000225277">
    <property type="component" value="Unassembled WGS sequence"/>
</dbReference>
<evidence type="ECO:0000313" key="7">
    <source>
        <dbReference type="Proteomes" id="UP000225277"/>
    </source>
</evidence>
<evidence type="ECO:0000313" key="6">
    <source>
        <dbReference type="EMBL" id="CZT24991.1"/>
    </source>
</evidence>
<dbReference type="InterPro" id="IPR030667">
    <property type="entry name" value="APP-BP1"/>
</dbReference>
<proteinExistence type="inferred from homology"/>
<dbReference type="GO" id="GO:0045116">
    <property type="term" value="P:protein neddylation"/>
    <property type="evidence" value="ECO:0007669"/>
    <property type="project" value="UniProtKB-UniRule"/>
</dbReference>
<accession>A0A2D3VKF3</accession>
<protein>
    <recommendedName>
        <fullName evidence="4">NEDD8-activating enzyme E1 regulatory subunit</fullName>
    </recommendedName>
</protein>
<dbReference type="RefSeq" id="XP_023631714.1">
    <property type="nucleotide sequence ID" value="XM_023775946.1"/>
</dbReference>
<dbReference type="PANTHER" id="PTHR10953:SF29">
    <property type="entry name" value="NEDD8-ACTIVATING ENZYME E1 REGULATORY SUBUNIT"/>
    <property type="match status" value="1"/>
</dbReference>